<accession>A0A4V2S6V5</accession>
<dbReference type="Proteomes" id="UP000294886">
    <property type="component" value="Unassembled WGS sequence"/>
</dbReference>
<evidence type="ECO:0000313" key="2">
    <source>
        <dbReference type="Proteomes" id="UP000294886"/>
    </source>
</evidence>
<dbReference type="EMBL" id="SLWU01000031">
    <property type="protein sequence ID" value="TCO57490.1"/>
    <property type="molecule type" value="Genomic_DNA"/>
</dbReference>
<dbReference type="RefSeq" id="WP_132040722.1">
    <property type="nucleotide sequence ID" value="NZ_SLWU01000031.1"/>
</dbReference>
<reference evidence="1 2" key="1">
    <citation type="submission" date="2019-03" db="EMBL/GenBank/DDBJ databases">
        <title>Genomic Encyclopedia of Type Strains, Phase IV (KMG-IV): sequencing the most valuable type-strain genomes for metagenomic binning, comparative biology and taxonomic classification.</title>
        <authorList>
            <person name="Goeker M."/>
        </authorList>
    </citation>
    <scope>NUCLEOTIDE SEQUENCE [LARGE SCALE GENOMIC DNA]</scope>
    <source>
        <strain evidence="1 2">DSM 13054</strain>
    </source>
</reference>
<protein>
    <submittedName>
        <fullName evidence="1">Uncharacterized protein</fullName>
    </submittedName>
</protein>
<gene>
    <name evidence="1" type="ORF">EV203_13112</name>
</gene>
<dbReference type="AlphaFoldDB" id="A0A4V2S6V5"/>
<name>A0A4V2S6V5_9THEO</name>
<proteinExistence type="predicted"/>
<comment type="caution">
    <text evidence="1">The sequence shown here is derived from an EMBL/GenBank/DDBJ whole genome shotgun (WGS) entry which is preliminary data.</text>
</comment>
<sequence length="352" mass="41480">MEHVYAWILLPPIGDGLELVMGKSLGTKDDNLDNFPELKDLLHSKPQNIREKILNRWNKKGLYTSFKLAYEKSLRQYNPLIIEPQLYKKFAEVDYNNTESILEFANKYGDLCPNFFVSSNIVREGTYIEDWRKHIKQIQNLVFIAEALDVQNPDDVDYVKLEKTIKPLGDGKYMLNLISSKLYITVNPVFITDKDTELFDVAKYFVIKQINEVLVENSFVKILFVTDTKEYKQYLYLKNLLAVLYYELYLDVFKQRPVKECEFCHSLFVPQKKGQKFCPESIKKYDEKTSKWVDIPTGKHCRQYAHKTEKRVVELYQKGYTVEEIHKQLTEKQKAYATLEKIQEIIKKQSSS</sequence>
<organism evidence="1 2">
    <name type="scientific">Caldanaerobacter subterraneus</name>
    <dbReference type="NCBI Taxonomy" id="911092"/>
    <lineage>
        <taxon>Bacteria</taxon>
        <taxon>Bacillati</taxon>
        <taxon>Bacillota</taxon>
        <taxon>Clostridia</taxon>
        <taxon>Thermoanaerobacterales</taxon>
        <taxon>Thermoanaerobacteraceae</taxon>
        <taxon>Caldanaerobacter</taxon>
    </lineage>
</organism>
<evidence type="ECO:0000313" key="1">
    <source>
        <dbReference type="EMBL" id="TCO57490.1"/>
    </source>
</evidence>